<dbReference type="PANTHER" id="PTHR31589:SF207">
    <property type="entry name" value="NEPROSIN DOMAIN-CONTAINING PROTEIN"/>
    <property type="match status" value="1"/>
</dbReference>
<feature type="domain" description="Neprosin activation peptide" evidence="2">
    <location>
        <begin position="76"/>
        <end position="154"/>
    </location>
</feature>
<dbReference type="Proteomes" id="UP001311915">
    <property type="component" value="Unassembled WGS sequence"/>
</dbReference>
<gene>
    <name evidence="3" type="ORF">R3W88_033188</name>
</gene>
<dbReference type="InterPro" id="IPR025521">
    <property type="entry name" value="Neprosin_propep"/>
</dbReference>
<dbReference type="Pfam" id="PF14365">
    <property type="entry name" value="Neprosin_AP"/>
    <property type="match status" value="1"/>
</dbReference>
<dbReference type="PANTHER" id="PTHR31589">
    <property type="entry name" value="PROTEIN, PUTATIVE (DUF239)-RELATED-RELATED"/>
    <property type="match status" value="1"/>
</dbReference>
<dbReference type="InterPro" id="IPR004314">
    <property type="entry name" value="Neprosin"/>
</dbReference>
<evidence type="ECO:0000313" key="3">
    <source>
        <dbReference type="EMBL" id="KAK4707267.1"/>
    </source>
</evidence>
<feature type="domain" description="Neprosin PEP catalytic" evidence="1">
    <location>
        <begin position="241"/>
        <end position="323"/>
    </location>
</feature>
<dbReference type="EMBL" id="JAWPEI010000021">
    <property type="protein sequence ID" value="KAK4707267.1"/>
    <property type="molecule type" value="Genomic_DNA"/>
</dbReference>
<proteinExistence type="predicted"/>
<evidence type="ECO:0000259" key="2">
    <source>
        <dbReference type="Pfam" id="PF14365"/>
    </source>
</evidence>
<sequence>MPIKRNDFKMHQRIVQQMLLVLYFLLSYNGVEGQKKPSKLEDAELEKQLKSLNKPAVKTIKIFSFKNLFYYTCKFLQTRAFDHPLLKEHNFHPEMKPTLSRINKDSTFSSATNRSSTIWSKDGGCPFGTIPVNKIKKYAPARRCHILHYLMQSNNNCEPNGRYISSQGYKVVYVYKKFKGQQHNESRLKIHKGSYILQVGWRAGKIHCFNTLCPVFVQVNYDLPLDNSFMDTISQRGGRPWGARMYIDRSTRPEPLMGSSYFPIENSSYDAYCAGVIIFNEKGKTIEVDKTITHIDNPNMYKVEFIQFSYGAKNMYFVLYEGPGESTHV</sequence>
<dbReference type="Pfam" id="PF03080">
    <property type="entry name" value="Neprosin"/>
    <property type="match status" value="1"/>
</dbReference>
<keyword evidence="4" id="KW-1185">Reference proteome</keyword>
<evidence type="ECO:0000259" key="1">
    <source>
        <dbReference type="Pfam" id="PF03080"/>
    </source>
</evidence>
<protein>
    <submittedName>
        <fullName evidence="3">Uncharacterized protein</fullName>
    </submittedName>
</protein>
<accession>A0AAV9K222</accession>
<evidence type="ECO:0000313" key="4">
    <source>
        <dbReference type="Proteomes" id="UP001311915"/>
    </source>
</evidence>
<comment type="caution">
    <text evidence="3">The sequence shown here is derived from an EMBL/GenBank/DDBJ whole genome shotgun (WGS) entry which is preliminary data.</text>
</comment>
<name>A0AAV9K222_9SOLN</name>
<dbReference type="InterPro" id="IPR053168">
    <property type="entry name" value="Glutamic_endopeptidase"/>
</dbReference>
<reference evidence="3 4" key="1">
    <citation type="submission" date="2023-10" db="EMBL/GenBank/DDBJ databases">
        <title>Genome-Wide Identification Analysis in wild type Solanum Pinnatisectum Reveals Some Genes Defensing Phytophthora Infestans.</title>
        <authorList>
            <person name="Sun C."/>
        </authorList>
    </citation>
    <scope>NUCLEOTIDE SEQUENCE [LARGE SCALE GENOMIC DNA]</scope>
    <source>
        <strain evidence="3">LQN</strain>
        <tissue evidence="3">Leaf</tissue>
    </source>
</reference>
<organism evidence="3 4">
    <name type="scientific">Solanum pinnatisectum</name>
    <name type="common">tansyleaf nightshade</name>
    <dbReference type="NCBI Taxonomy" id="50273"/>
    <lineage>
        <taxon>Eukaryota</taxon>
        <taxon>Viridiplantae</taxon>
        <taxon>Streptophyta</taxon>
        <taxon>Embryophyta</taxon>
        <taxon>Tracheophyta</taxon>
        <taxon>Spermatophyta</taxon>
        <taxon>Magnoliopsida</taxon>
        <taxon>eudicotyledons</taxon>
        <taxon>Gunneridae</taxon>
        <taxon>Pentapetalae</taxon>
        <taxon>asterids</taxon>
        <taxon>lamiids</taxon>
        <taxon>Solanales</taxon>
        <taxon>Solanaceae</taxon>
        <taxon>Solanoideae</taxon>
        <taxon>Solaneae</taxon>
        <taxon>Solanum</taxon>
    </lineage>
</organism>
<dbReference type="AlphaFoldDB" id="A0AAV9K222"/>